<reference evidence="2" key="1">
    <citation type="journal article" date="2021" name="PeerJ">
        <title>Extensive microbial diversity within the chicken gut microbiome revealed by metagenomics and culture.</title>
        <authorList>
            <person name="Gilroy R."/>
            <person name="Ravi A."/>
            <person name="Getino M."/>
            <person name="Pursley I."/>
            <person name="Horton D.L."/>
            <person name="Alikhan N.F."/>
            <person name="Baker D."/>
            <person name="Gharbi K."/>
            <person name="Hall N."/>
            <person name="Watson M."/>
            <person name="Adriaenssens E.M."/>
            <person name="Foster-Nyarko E."/>
            <person name="Jarju S."/>
            <person name="Secka A."/>
            <person name="Antonio M."/>
            <person name="Oren A."/>
            <person name="Chaudhuri R.R."/>
            <person name="La Ragione R."/>
            <person name="Hildebrand F."/>
            <person name="Pallen M.J."/>
        </authorList>
    </citation>
    <scope>NUCLEOTIDE SEQUENCE</scope>
    <source>
        <strain evidence="2">ChiSjej1B19-5720</strain>
    </source>
</reference>
<feature type="region of interest" description="Disordered" evidence="1">
    <location>
        <begin position="43"/>
        <end position="62"/>
    </location>
</feature>
<accession>A0A9D2LUQ7</accession>
<evidence type="ECO:0000313" key="3">
    <source>
        <dbReference type="Proteomes" id="UP000823842"/>
    </source>
</evidence>
<sequence>MTARQAAKALENEVQKQRRRAERMMNTRLPRAANVLRNAELSVLSGNKSPSPPGSPPGRRTGYLRNSWTVYHKNGTPAGMFGIISGAHYAGYLESGTRKMAARPFVDKIIEKAMPRIEKIFSEIGG</sequence>
<dbReference type="AlphaFoldDB" id="A0A9D2LUQ7"/>
<feature type="region of interest" description="Disordered" evidence="1">
    <location>
        <begin position="1"/>
        <end position="25"/>
    </location>
</feature>
<organism evidence="2 3">
    <name type="scientific">Candidatus Blautia faecavium</name>
    <dbReference type="NCBI Taxonomy" id="2838487"/>
    <lineage>
        <taxon>Bacteria</taxon>
        <taxon>Bacillati</taxon>
        <taxon>Bacillota</taxon>
        <taxon>Clostridia</taxon>
        <taxon>Lachnospirales</taxon>
        <taxon>Lachnospiraceae</taxon>
        <taxon>Blautia</taxon>
    </lineage>
</organism>
<comment type="caution">
    <text evidence="2">The sequence shown here is derived from an EMBL/GenBank/DDBJ whole genome shotgun (WGS) entry which is preliminary data.</text>
</comment>
<dbReference type="Proteomes" id="UP000823842">
    <property type="component" value="Unassembled WGS sequence"/>
</dbReference>
<evidence type="ECO:0000313" key="2">
    <source>
        <dbReference type="EMBL" id="HJB29722.1"/>
    </source>
</evidence>
<reference evidence="2" key="2">
    <citation type="submission" date="2021-04" db="EMBL/GenBank/DDBJ databases">
        <authorList>
            <person name="Gilroy R."/>
        </authorList>
    </citation>
    <scope>NUCLEOTIDE SEQUENCE</scope>
    <source>
        <strain evidence="2">ChiSjej1B19-5720</strain>
    </source>
</reference>
<dbReference type="EMBL" id="DWYZ01000247">
    <property type="protein sequence ID" value="HJB29722.1"/>
    <property type="molecule type" value="Genomic_DNA"/>
</dbReference>
<gene>
    <name evidence="2" type="ORF">IAA06_13160</name>
</gene>
<protein>
    <submittedName>
        <fullName evidence="2">HK97 gp10 family phage protein</fullName>
    </submittedName>
</protein>
<name>A0A9D2LUQ7_9FIRM</name>
<proteinExistence type="predicted"/>
<evidence type="ECO:0000256" key="1">
    <source>
        <dbReference type="SAM" id="MobiDB-lite"/>
    </source>
</evidence>